<comment type="caution">
    <text evidence="10">The sequence shown here is derived from an EMBL/GenBank/DDBJ whole genome shotgun (WGS) entry which is preliminary data.</text>
</comment>
<feature type="binding site" evidence="9">
    <location>
        <position position="219"/>
    </location>
    <ligand>
        <name>substrate</name>
    </ligand>
</feature>
<feature type="binding site" evidence="9">
    <location>
        <position position="69"/>
    </location>
    <ligand>
        <name>Mg(2+)</name>
        <dbReference type="ChEBI" id="CHEBI:18420"/>
        <label>1</label>
    </ligand>
</feature>
<comment type="subcellular location">
    <subcellularLocation>
        <location evidence="9">Cell inner membrane</location>
        <topology evidence="9">Peripheral membrane protein</topology>
        <orientation evidence="9">Cytoplasmic side</orientation>
    </subcellularLocation>
</comment>
<dbReference type="InterPro" id="IPR000760">
    <property type="entry name" value="Inositol_monophosphatase-like"/>
</dbReference>
<accession>A0ABV7D7V6</accession>
<evidence type="ECO:0000256" key="9">
    <source>
        <dbReference type="HAMAP-Rule" id="MF_02095"/>
    </source>
</evidence>
<gene>
    <name evidence="9 10" type="primary">cysQ</name>
    <name evidence="10" type="ORF">ACFOKA_13675</name>
</gene>
<comment type="cofactor">
    <cofactor evidence="9">
        <name>Mg(2+)</name>
        <dbReference type="ChEBI" id="CHEBI:18420"/>
    </cofactor>
</comment>
<protein>
    <recommendedName>
        <fullName evidence="9">3'(2'),5'-bisphosphate nucleotidase CysQ</fullName>
        <ecNumber evidence="9">3.1.3.7</ecNumber>
    </recommendedName>
    <alternativeName>
        <fullName evidence="9">3'(2'),5-bisphosphonucleoside 3'(2')-phosphohydrolase</fullName>
    </alternativeName>
    <alternativeName>
        <fullName evidence="9">3'-phosphoadenosine 5'-phosphate phosphatase</fullName>
        <shortName evidence="9">PAP phosphatase</shortName>
    </alternativeName>
</protein>
<dbReference type="PROSITE" id="PS00630">
    <property type="entry name" value="IMP_2"/>
    <property type="match status" value="1"/>
</dbReference>
<feature type="binding site" evidence="9">
    <location>
        <position position="69"/>
    </location>
    <ligand>
        <name>substrate</name>
    </ligand>
</feature>
<comment type="similarity">
    <text evidence="2 9">Belongs to the inositol monophosphatase superfamily. CysQ family.</text>
</comment>
<dbReference type="Gene3D" id="3.30.540.10">
    <property type="entry name" value="Fructose-1,6-Bisphosphatase, subunit A, domain 1"/>
    <property type="match status" value="1"/>
</dbReference>
<evidence type="ECO:0000256" key="2">
    <source>
        <dbReference type="ARBA" id="ARBA00005289"/>
    </source>
</evidence>
<comment type="function">
    <text evidence="9">Converts adenosine-3',5'-bisphosphate (PAP) to AMP.</text>
</comment>
<sequence length="273" mass="29246">MTPDLHRITEPLIKTMLHAGSVVMKVFHSNFEVYGKADTSPVTEADRRGEEIITKALHKIAPDIPVVGEEAKSEGQCPDISGGIFWLVDPLDGTKEFVKKGSDFTVNIGLIKDGHPIMGLVLAPAMNKLYWGIVGSGAWVADVEDNSIINTKSISTRTANPDKLVIVASKSHRSSELEAYLENFPGADNVSIGSSLKLCLLATGEADLYPRLGPTCEWDTAAAHAVLLAAGGSVEVVGGAPLTYAKDLTTFLNPWFLCRADTTFQVPTLQATV</sequence>
<dbReference type="RefSeq" id="WP_194213409.1">
    <property type="nucleotide sequence ID" value="NZ_CP061205.1"/>
</dbReference>
<feature type="binding site" evidence="9">
    <location>
        <begin position="91"/>
        <end position="94"/>
    </location>
    <ligand>
        <name>substrate</name>
    </ligand>
</feature>
<reference evidence="11" key="1">
    <citation type="journal article" date="2019" name="Int. J. Syst. Evol. Microbiol.">
        <title>The Global Catalogue of Microorganisms (GCM) 10K type strain sequencing project: providing services to taxonomists for standard genome sequencing and annotation.</title>
        <authorList>
            <consortium name="The Broad Institute Genomics Platform"/>
            <consortium name="The Broad Institute Genome Sequencing Center for Infectious Disease"/>
            <person name="Wu L."/>
            <person name="Ma J."/>
        </authorList>
    </citation>
    <scope>NUCLEOTIDE SEQUENCE [LARGE SCALE GENOMIC DNA]</scope>
    <source>
        <strain evidence="11">KCTC 62164</strain>
    </source>
</reference>
<name>A0ABV7D7V6_9PROT</name>
<dbReference type="PANTHER" id="PTHR43028">
    <property type="entry name" value="3'(2'),5'-BISPHOSPHATE NUCLEOTIDASE 1"/>
    <property type="match status" value="1"/>
</dbReference>
<dbReference type="InterPro" id="IPR020583">
    <property type="entry name" value="Inositol_monoP_metal-BS"/>
</dbReference>
<dbReference type="HAMAP" id="MF_02095">
    <property type="entry name" value="CysQ"/>
    <property type="match status" value="1"/>
</dbReference>
<feature type="binding site" evidence="9">
    <location>
        <position position="92"/>
    </location>
    <ligand>
        <name>Mg(2+)</name>
        <dbReference type="ChEBI" id="CHEBI:18420"/>
        <label>2</label>
    </ligand>
</feature>
<dbReference type="PROSITE" id="PS00629">
    <property type="entry name" value="IMP_1"/>
    <property type="match status" value="1"/>
</dbReference>
<dbReference type="Pfam" id="PF00459">
    <property type="entry name" value="Inositol_P"/>
    <property type="match status" value="1"/>
</dbReference>
<dbReference type="EC" id="3.1.3.7" evidence="9"/>
<dbReference type="Gene3D" id="3.40.190.80">
    <property type="match status" value="1"/>
</dbReference>
<dbReference type="PRINTS" id="PR00377">
    <property type="entry name" value="IMPHPHTASES"/>
</dbReference>
<feature type="binding site" evidence="9">
    <location>
        <position position="89"/>
    </location>
    <ligand>
        <name>Mg(2+)</name>
        <dbReference type="ChEBI" id="CHEBI:18420"/>
        <label>2</label>
    </ligand>
</feature>
<dbReference type="Proteomes" id="UP001595444">
    <property type="component" value="Unassembled WGS sequence"/>
</dbReference>
<keyword evidence="5 9" id="KW-0479">Metal-binding</keyword>
<feature type="binding site" evidence="9">
    <location>
        <position position="91"/>
    </location>
    <ligand>
        <name>Mg(2+)</name>
        <dbReference type="ChEBI" id="CHEBI:18420"/>
        <label>1</label>
    </ligand>
</feature>
<evidence type="ECO:0000256" key="6">
    <source>
        <dbReference type="ARBA" id="ARBA00022801"/>
    </source>
</evidence>
<dbReference type="InterPro" id="IPR050725">
    <property type="entry name" value="CysQ/Inositol_MonoPase"/>
</dbReference>
<dbReference type="InterPro" id="IPR020550">
    <property type="entry name" value="Inositol_monophosphatase_CS"/>
</dbReference>
<evidence type="ECO:0000256" key="4">
    <source>
        <dbReference type="ARBA" id="ARBA00022519"/>
    </source>
</evidence>
<keyword evidence="11" id="KW-1185">Reference proteome</keyword>
<evidence type="ECO:0000256" key="1">
    <source>
        <dbReference type="ARBA" id="ARBA00001625"/>
    </source>
</evidence>
<keyword evidence="3 9" id="KW-1003">Cell membrane</keyword>
<feature type="binding site" evidence="9">
    <location>
        <position position="89"/>
    </location>
    <ligand>
        <name>Mg(2+)</name>
        <dbReference type="ChEBI" id="CHEBI:18420"/>
        <label>1</label>
    </ligand>
</feature>
<dbReference type="EMBL" id="JBHRSL010000010">
    <property type="protein sequence ID" value="MFC3052960.1"/>
    <property type="molecule type" value="Genomic_DNA"/>
</dbReference>
<evidence type="ECO:0000256" key="7">
    <source>
        <dbReference type="ARBA" id="ARBA00022842"/>
    </source>
</evidence>
<dbReference type="SUPFAM" id="SSF56655">
    <property type="entry name" value="Carbohydrate phosphatase"/>
    <property type="match status" value="1"/>
</dbReference>
<keyword evidence="4 9" id="KW-0997">Cell inner membrane</keyword>
<comment type="catalytic activity">
    <reaction evidence="1 9">
        <text>adenosine 3',5'-bisphosphate + H2O = AMP + phosphate</text>
        <dbReference type="Rhea" id="RHEA:10040"/>
        <dbReference type="ChEBI" id="CHEBI:15377"/>
        <dbReference type="ChEBI" id="CHEBI:43474"/>
        <dbReference type="ChEBI" id="CHEBI:58343"/>
        <dbReference type="ChEBI" id="CHEBI:456215"/>
        <dbReference type="EC" id="3.1.3.7"/>
    </reaction>
</comment>
<keyword evidence="7 9" id="KW-0460">Magnesium</keyword>
<evidence type="ECO:0000313" key="11">
    <source>
        <dbReference type="Proteomes" id="UP001595444"/>
    </source>
</evidence>
<proteinExistence type="inferred from homology"/>
<evidence type="ECO:0000256" key="3">
    <source>
        <dbReference type="ARBA" id="ARBA00022475"/>
    </source>
</evidence>
<dbReference type="NCBIfam" id="TIGR01331">
    <property type="entry name" value="bisphos_cysQ"/>
    <property type="match status" value="1"/>
</dbReference>
<keyword evidence="8 9" id="KW-0472">Membrane</keyword>
<evidence type="ECO:0000313" key="10">
    <source>
        <dbReference type="EMBL" id="MFC3052960.1"/>
    </source>
</evidence>
<evidence type="ECO:0000256" key="8">
    <source>
        <dbReference type="ARBA" id="ARBA00023136"/>
    </source>
</evidence>
<dbReference type="InterPro" id="IPR006240">
    <property type="entry name" value="CysQ"/>
</dbReference>
<keyword evidence="6 9" id="KW-0378">Hydrolase</keyword>
<organism evidence="10 11">
    <name type="scientific">Kordiimonas pumila</name>
    <dbReference type="NCBI Taxonomy" id="2161677"/>
    <lineage>
        <taxon>Bacteria</taxon>
        <taxon>Pseudomonadati</taxon>
        <taxon>Pseudomonadota</taxon>
        <taxon>Alphaproteobacteria</taxon>
        <taxon>Kordiimonadales</taxon>
        <taxon>Kordiimonadaceae</taxon>
        <taxon>Kordiimonas</taxon>
    </lineage>
</organism>
<evidence type="ECO:0000256" key="5">
    <source>
        <dbReference type="ARBA" id="ARBA00022723"/>
    </source>
</evidence>
<feature type="binding site" evidence="9">
    <location>
        <position position="219"/>
    </location>
    <ligand>
        <name>Mg(2+)</name>
        <dbReference type="ChEBI" id="CHEBI:18420"/>
        <label>2</label>
    </ligand>
</feature>
<dbReference type="GO" id="GO:0008441">
    <property type="term" value="F:3'(2'),5'-bisphosphate nucleotidase activity"/>
    <property type="evidence" value="ECO:0007669"/>
    <property type="project" value="UniProtKB-EC"/>
</dbReference>
<dbReference type="CDD" id="cd01638">
    <property type="entry name" value="CysQ"/>
    <property type="match status" value="1"/>
</dbReference>
<dbReference type="PANTHER" id="PTHR43028:SF5">
    <property type="entry name" value="3'(2'),5'-BISPHOSPHATE NUCLEOTIDASE 1"/>
    <property type="match status" value="1"/>
</dbReference>